<feature type="domain" description="CRM" evidence="3">
    <location>
        <begin position="1"/>
        <end position="96"/>
    </location>
</feature>
<keyword evidence="1 2" id="KW-0694">RNA-binding</keyword>
<dbReference type="InterPro" id="IPR051925">
    <property type="entry name" value="RNA-binding_domain"/>
</dbReference>
<dbReference type="PROSITE" id="PS51295">
    <property type="entry name" value="CRM"/>
    <property type="match status" value="1"/>
</dbReference>
<dbReference type="Proteomes" id="UP001519271">
    <property type="component" value="Unassembled WGS sequence"/>
</dbReference>
<organism evidence="4 5">
    <name type="scientific">Youngiibacter multivorans</name>
    <dbReference type="NCBI Taxonomy" id="937251"/>
    <lineage>
        <taxon>Bacteria</taxon>
        <taxon>Bacillati</taxon>
        <taxon>Bacillota</taxon>
        <taxon>Clostridia</taxon>
        <taxon>Eubacteriales</taxon>
        <taxon>Clostridiaceae</taxon>
        <taxon>Youngiibacter</taxon>
    </lineage>
</organism>
<proteinExistence type="predicted"/>
<protein>
    <submittedName>
        <fullName evidence="4">RNA-binding protein</fullName>
    </submittedName>
</protein>
<keyword evidence="5" id="KW-1185">Reference proteome</keyword>
<dbReference type="SMART" id="SM01103">
    <property type="entry name" value="CRS1_YhbY"/>
    <property type="match status" value="1"/>
</dbReference>
<dbReference type="EMBL" id="JAGGKC010000016">
    <property type="protein sequence ID" value="MBP1919564.1"/>
    <property type="molecule type" value="Genomic_DNA"/>
</dbReference>
<comment type="caution">
    <text evidence="4">The sequence shown here is derived from an EMBL/GenBank/DDBJ whole genome shotgun (WGS) entry which is preliminary data.</text>
</comment>
<dbReference type="PANTHER" id="PTHR40065">
    <property type="entry name" value="RNA-BINDING PROTEIN YHBY"/>
    <property type="match status" value="1"/>
</dbReference>
<evidence type="ECO:0000256" key="2">
    <source>
        <dbReference type="PROSITE-ProRule" id="PRU00626"/>
    </source>
</evidence>
<evidence type="ECO:0000313" key="4">
    <source>
        <dbReference type="EMBL" id="MBP1919564.1"/>
    </source>
</evidence>
<dbReference type="InterPro" id="IPR001890">
    <property type="entry name" value="RNA-binding_CRM"/>
</dbReference>
<dbReference type="InterPro" id="IPR017924">
    <property type="entry name" value="RNA-binding_YhbY"/>
</dbReference>
<evidence type="ECO:0000259" key="3">
    <source>
        <dbReference type="PROSITE" id="PS51295"/>
    </source>
</evidence>
<dbReference type="Pfam" id="PF01985">
    <property type="entry name" value="CRS1_YhbY"/>
    <property type="match status" value="1"/>
</dbReference>
<evidence type="ECO:0000313" key="5">
    <source>
        <dbReference type="Proteomes" id="UP001519271"/>
    </source>
</evidence>
<dbReference type="PANTHER" id="PTHR40065:SF3">
    <property type="entry name" value="RNA-BINDING PROTEIN YHBY"/>
    <property type="match status" value="1"/>
</dbReference>
<gene>
    <name evidence="4" type="ORF">J2Z34_002053</name>
</gene>
<reference evidence="4 5" key="1">
    <citation type="submission" date="2021-03" db="EMBL/GenBank/DDBJ databases">
        <title>Genomic Encyclopedia of Type Strains, Phase IV (KMG-IV): sequencing the most valuable type-strain genomes for metagenomic binning, comparative biology and taxonomic classification.</title>
        <authorList>
            <person name="Goeker M."/>
        </authorList>
    </citation>
    <scope>NUCLEOTIDE SEQUENCE [LARGE SCALE GENOMIC DNA]</scope>
    <source>
        <strain evidence="4 5">DSM 6139</strain>
    </source>
</reference>
<dbReference type="Gene3D" id="3.30.110.60">
    <property type="entry name" value="YhbY-like"/>
    <property type="match status" value="1"/>
</dbReference>
<dbReference type="NCBIfam" id="TIGR00253">
    <property type="entry name" value="RNA_bind_YhbY"/>
    <property type="match status" value="1"/>
</dbReference>
<dbReference type="InterPro" id="IPR035920">
    <property type="entry name" value="YhbY-like_sf"/>
</dbReference>
<dbReference type="RefSeq" id="WP_209459760.1">
    <property type="nucleotide sequence ID" value="NZ_JAGGKC010000016.1"/>
</dbReference>
<dbReference type="SUPFAM" id="SSF75471">
    <property type="entry name" value="YhbY-like"/>
    <property type="match status" value="1"/>
</dbReference>
<name>A0ABS4G4V3_9CLOT</name>
<evidence type="ECO:0000256" key="1">
    <source>
        <dbReference type="ARBA" id="ARBA00022884"/>
    </source>
</evidence>
<sequence>MITTKQRAYLRSLANKIEPIFQLGKGGIEAPFLIQIEAALEKREIIKLSVLDNSGMDPREASDEICSALGCEGVQVIGSKIVLYKKSKNNPKIELPR</sequence>
<accession>A0ABS4G4V3</accession>